<accession>A0ABS9UFR2</accession>
<reference evidence="1 2" key="1">
    <citation type="submission" date="2022-03" db="EMBL/GenBank/DDBJ databases">
        <authorList>
            <person name="Jo J.-H."/>
            <person name="Im W.-T."/>
        </authorList>
    </citation>
    <scope>NUCLEOTIDE SEQUENCE [LARGE SCALE GENOMIC DNA]</scope>
    <source>
        <strain evidence="1 2">MA9</strain>
    </source>
</reference>
<gene>
    <name evidence="1" type="ORF">LZ480_14560</name>
</gene>
<evidence type="ECO:0000313" key="2">
    <source>
        <dbReference type="Proteomes" id="UP001316087"/>
    </source>
</evidence>
<sequence>MNTSVKIQNEIEQFALTELNNYYAGEKPVHFEYVDTGLTDDHFEMIQQDNQYVIRGNSSRAILYGVYRFIEKVEGILFLDLKKQHTIEAVGVEGIYVGKPKFTRRGNVFETIDDVPFLKSMLDVGTKNGLNEVFFTFFLWDEVKDALTDDIRKRGIEVTLGGHSLRYLIAKARGLQVTGKAAVDGAVNDLIGEETEFTTAHAIKNHDFLQDEQVQQQVIELIVSYCENEPAIRRISLWPEDVGAKEEEAVQFLTRYISFTEKIQQALQQAGLQVDVEHIVYNAGLSWEMLERKQQRVSTTDILYAYWGRDYTKSYESERDVRAWQSLDDWRQATEKSITVFEYYSDHFMLSELFPLLFKQIAVDVDRYQELGCDGMVNLVVPVHKVAKAQAHMENYDYQQYQQLNNSVFARSLWEGLETIPYLLSESMQQFAQQIEHQLGQNSQFNAKFFPSRVVEAKNPEAKSEVIQMLTAVEQVIEQASPEAPLQHYAQALKEVVRVTKERWEAL</sequence>
<dbReference type="EMBL" id="JAKZFC010000006">
    <property type="protein sequence ID" value="MCH7323098.1"/>
    <property type="molecule type" value="Genomic_DNA"/>
</dbReference>
<name>A0ABS9UFR2_9BACL</name>
<keyword evidence="2" id="KW-1185">Reference proteome</keyword>
<comment type="caution">
    <text evidence="1">The sequence shown here is derived from an EMBL/GenBank/DDBJ whole genome shotgun (WGS) entry which is preliminary data.</text>
</comment>
<proteinExistence type="predicted"/>
<dbReference type="Proteomes" id="UP001316087">
    <property type="component" value="Unassembled WGS sequence"/>
</dbReference>
<evidence type="ECO:0000313" key="1">
    <source>
        <dbReference type="EMBL" id="MCH7323098.1"/>
    </source>
</evidence>
<dbReference type="RefSeq" id="WP_241370273.1">
    <property type="nucleotide sequence ID" value="NZ_JAKZFC010000006.1"/>
</dbReference>
<protein>
    <submittedName>
        <fullName evidence="1">Uncharacterized protein</fullName>
    </submittedName>
</protein>
<organism evidence="1 2">
    <name type="scientific">Solibacillus palustris</name>
    <dbReference type="NCBI Taxonomy" id="2908203"/>
    <lineage>
        <taxon>Bacteria</taxon>
        <taxon>Bacillati</taxon>
        <taxon>Bacillota</taxon>
        <taxon>Bacilli</taxon>
        <taxon>Bacillales</taxon>
        <taxon>Caryophanaceae</taxon>
        <taxon>Solibacillus</taxon>
    </lineage>
</organism>